<comment type="subcellular location">
    <subcellularLocation>
        <location evidence="1">Membrane</location>
        <topology evidence="1">Multi-pass membrane protein</topology>
    </subcellularLocation>
</comment>
<gene>
    <name evidence="10" type="ORF">SAMN04488557_3335</name>
</gene>
<feature type="transmembrane region" description="Helical" evidence="7">
    <location>
        <begin position="192"/>
        <end position="212"/>
    </location>
</feature>
<evidence type="ECO:0000313" key="11">
    <source>
        <dbReference type="Proteomes" id="UP000199423"/>
    </source>
</evidence>
<dbReference type="Pfam" id="PF02254">
    <property type="entry name" value="TrkA_N"/>
    <property type="match status" value="1"/>
</dbReference>
<dbReference type="Proteomes" id="UP000199423">
    <property type="component" value="Unassembled WGS sequence"/>
</dbReference>
<dbReference type="GO" id="GO:0015297">
    <property type="term" value="F:antiporter activity"/>
    <property type="evidence" value="ECO:0007669"/>
    <property type="project" value="InterPro"/>
</dbReference>
<dbReference type="Pfam" id="PF00999">
    <property type="entry name" value="Na_H_Exchanger"/>
    <property type="match status" value="1"/>
</dbReference>
<dbReference type="OrthoDB" id="9781411at2"/>
<dbReference type="GO" id="GO:1902600">
    <property type="term" value="P:proton transmembrane transport"/>
    <property type="evidence" value="ECO:0007669"/>
    <property type="project" value="InterPro"/>
</dbReference>
<keyword evidence="11" id="KW-1185">Reference proteome</keyword>
<dbReference type="GO" id="GO:0016020">
    <property type="term" value="C:membrane"/>
    <property type="evidence" value="ECO:0007669"/>
    <property type="project" value="UniProtKB-SubCell"/>
</dbReference>
<accession>A0A1I7NT46</accession>
<dbReference type="GO" id="GO:0006813">
    <property type="term" value="P:potassium ion transport"/>
    <property type="evidence" value="ECO:0007669"/>
    <property type="project" value="InterPro"/>
</dbReference>
<dbReference type="Gene3D" id="3.40.50.720">
    <property type="entry name" value="NAD(P)-binding Rossmann-like Domain"/>
    <property type="match status" value="1"/>
</dbReference>
<evidence type="ECO:0000256" key="7">
    <source>
        <dbReference type="SAM" id="Phobius"/>
    </source>
</evidence>
<dbReference type="InterPro" id="IPR038770">
    <property type="entry name" value="Na+/solute_symporter_sf"/>
</dbReference>
<dbReference type="PANTHER" id="PTHR42751:SF1">
    <property type="entry name" value="CATION_PROTON ANTIPORTER YBAL-RELATED"/>
    <property type="match status" value="1"/>
</dbReference>
<evidence type="ECO:0000256" key="2">
    <source>
        <dbReference type="ARBA" id="ARBA00005551"/>
    </source>
</evidence>
<dbReference type="PANTHER" id="PTHR42751">
    <property type="entry name" value="SODIUM/HYDROGEN EXCHANGER FAMILY/TRKA DOMAIN PROTEIN"/>
    <property type="match status" value="1"/>
</dbReference>
<feature type="transmembrane region" description="Helical" evidence="7">
    <location>
        <begin position="310"/>
        <end position="330"/>
    </location>
</feature>
<evidence type="ECO:0000259" key="8">
    <source>
        <dbReference type="Pfam" id="PF00999"/>
    </source>
</evidence>
<feature type="transmembrane region" description="Helical" evidence="7">
    <location>
        <begin position="148"/>
        <end position="172"/>
    </location>
</feature>
<keyword evidence="5 7" id="KW-1133">Transmembrane helix</keyword>
<name>A0A1I7NT46_9HYPH</name>
<feature type="transmembrane region" description="Helical" evidence="7">
    <location>
        <begin position="375"/>
        <end position="394"/>
    </location>
</feature>
<dbReference type="NCBIfam" id="NF007950">
    <property type="entry name" value="PRK10669.1"/>
    <property type="match status" value="1"/>
</dbReference>
<evidence type="ECO:0000313" key="10">
    <source>
        <dbReference type="EMBL" id="SFV37780.1"/>
    </source>
</evidence>
<evidence type="ECO:0000256" key="3">
    <source>
        <dbReference type="ARBA" id="ARBA00022448"/>
    </source>
</evidence>
<evidence type="ECO:0000256" key="1">
    <source>
        <dbReference type="ARBA" id="ARBA00004141"/>
    </source>
</evidence>
<evidence type="ECO:0000256" key="4">
    <source>
        <dbReference type="ARBA" id="ARBA00022692"/>
    </source>
</evidence>
<feature type="domain" description="RCK N-terminal" evidence="9">
    <location>
        <begin position="430"/>
        <end position="540"/>
    </location>
</feature>
<dbReference type="InterPro" id="IPR036291">
    <property type="entry name" value="NAD(P)-bd_dom_sf"/>
</dbReference>
<dbReference type="STRING" id="51670.SAMN04488557_3335"/>
<proteinExistence type="inferred from homology"/>
<protein>
    <submittedName>
        <fullName evidence="10">Kef-type potassium/proton antiporter, CPA2 family</fullName>
    </submittedName>
</protein>
<comment type="similarity">
    <text evidence="2">Belongs to the monovalent cation:proton antiporter 2 (CPA2) transporter (TC 2.A.37) family.</text>
</comment>
<evidence type="ECO:0000256" key="6">
    <source>
        <dbReference type="ARBA" id="ARBA00023136"/>
    </source>
</evidence>
<dbReference type="InterPro" id="IPR006153">
    <property type="entry name" value="Cation/H_exchanger_TM"/>
</dbReference>
<dbReference type="AlphaFoldDB" id="A0A1I7NT46"/>
<dbReference type="EMBL" id="FPCH01000003">
    <property type="protein sequence ID" value="SFV37780.1"/>
    <property type="molecule type" value="Genomic_DNA"/>
</dbReference>
<dbReference type="SUPFAM" id="SSF51735">
    <property type="entry name" value="NAD(P)-binding Rossmann-fold domains"/>
    <property type="match status" value="1"/>
</dbReference>
<feature type="transmembrane region" description="Helical" evidence="7">
    <location>
        <begin position="54"/>
        <end position="76"/>
    </location>
</feature>
<feature type="transmembrane region" description="Helical" evidence="7">
    <location>
        <begin position="342"/>
        <end position="363"/>
    </location>
</feature>
<evidence type="ECO:0000256" key="5">
    <source>
        <dbReference type="ARBA" id="ARBA00022989"/>
    </source>
</evidence>
<dbReference type="InterPro" id="IPR003148">
    <property type="entry name" value="RCK_N"/>
</dbReference>
<keyword evidence="6 7" id="KW-0472">Membrane</keyword>
<feature type="transmembrane region" description="Helical" evidence="7">
    <location>
        <begin position="286"/>
        <end position="304"/>
    </location>
</feature>
<feature type="transmembrane region" description="Helical" evidence="7">
    <location>
        <begin position="116"/>
        <end position="136"/>
    </location>
</feature>
<reference evidence="11" key="1">
    <citation type="submission" date="2016-10" db="EMBL/GenBank/DDBJ databases">
        <authorList>
            <person name="Varghese N."/>
            <person name="Submissions S."/>
        </authorList>
    </citation>
    <scope>NUCLEOTIDE SEQUENCE [LARGE SCALE GENOMIC DNA]</scope>
    <source>
        <strain evidence="11">DSM 1565</strain>
    </source>
</reference>
<dbReference type="Gene3D" id="1.20.1530.20">
    <property type="match status" value="1"/>
</dbReference>
<keyword evidence="3" id="KW-0813">Transport</keyword>
<feature type="transmembrane region" description="Helical" evidence="7">
    <location>
        <begin position="233"/>
        <end position="250"/>
    </location>
</feature>
<feature type="transmembrane region" description="Helical" evidence="7">
    <location>
        <begin position="88"/>
        <end position="110"/>
    </location>
</feature>
<feature type="domain" description="Cation/H+ exchanger transmembrane" evidence="8">
    <location>
        <begin position="17"/>
        <end position="385"/>
    </location>
</feature>
<keyword evidence="4 7" id="KW-0812">Transmembrane</keyword>
<dbReference type="RefSeq" id="WP_092868819.1">
    <property type="nucleotide sequence ID" value="NZ_FPCH01000003.1"/>
</dbReference>
<evidence type="ECO:0000259" key="9">
    <source>
        <dbReference type="Pfam" id="PF02254"/>
    </source>
</evidence>
<sequence length="555" mass="58915">MPHETPLIATIVVGLSLAFLFGAIAQRLRASPLVGYLLAGVVLGPRTPGFVADQTIASELAEVGIILLMFGVGLHFSLKDLWSVRKIAIPGAVVQIIVATLLGLGLSLHLGWQPGAGIVMGLALSVASTVVLLRAMQARRLLNTDRGRIAVGWLIVEDIVMVLTLVLLPALLPLFNSATADQPVSDAENFNLLKTFAVTVFQIVAFVVLMLVAGRRIIPWILHYAAHTGSRELFRLAVLAIALGTAFGAAKLFGVSFALGAFFAGMILSESTLSQQAASETLPLRDAFAVLFFISVGMLFDPAILLRDPLAVVATLTIVIVGKSVAAYGIVRAFGYHPTTALTISVSLAQIGEFSFILAGMGVTLGVLPELGRELVLAGAIGSIMLNPLLFFALDRYEQKLEKREAAANAVPEPAPPVKIEKTKLQDHAVLIGYGRVGRPIGETLKQRNIPMYVIDENDDVVNKLKEKKVEAVAGNAVALLKFANLPQAKCLLVAIPDSFEAGQIVSQARAANPELPIIVRGHSDAEVTHLKACGTNIVIQGSQEIADAMAARVP</sequence>
<organism evidence="10 11">
    <name type="scientific">Hyphomicrobium facile</name>
    <dbReference type="NCBI Taxonomy" id="51670"/>
    <lineage>
        <taxon>Bacteria</taxon>
        <taxon>Pseudomonadati</taxon>
        <taxon>Pseudomonadota</taxon>
        <taxon>Alphaproteobacteria</taxon>
        <taxon>Hyphomicrobiales</taxon>
        <taxon>Hyphomicrobiaceae</taxon>
        <taxon>Hyphomicrobium</taxon>
    </lineage>
</organism>